<feature type="transmembrane region" description="Helical" evidence="2">
    <location>
        <begin position="21"/>
        <end position="40"/>
    </location>
</feature>
<keyword evidence="2" id="KW-1133">Transmembrane helix</keyword>
<sequence>MNASSPPRRPDGLDVRRAQRWFWSLTVVAVLAMGALYQGLRSAPGPGTGVLVLVSALVLAASAVQAARILTVLTGPPRLPRHLRLRPPGRRTTAVHTSAARPPKEE</sequence>
<comment type="caution">
    <text evidence="3">The sequence shown here is derived from an EMBL/GenBank/DDBJ whole genome shotgun (WGS) entry which is preliminary data.</text>
</comment>
<feature type="compositionally biased region" description="Basic residues" evidence="1">
    <location>
        <begin position="80"/>
        <end position="89"/>
    </location>
</feature>
<evidence type="ECO:0000313" key="4">
    <source>
        <dbReference type="Proteomes" id="UP000600365"/>
    </source>
</evidence>
<accession>A0A917YCC0</accession>
<evidence type="ECO:0000256" key="2">
    <source>
        <dbReference type="SAM" id="Phobius"/>
    </source>
</evidence>
<evidence type="ECO:0000256" key="1">
    <source>
        <dbReference type="SAM" id="MobiDB-lite"/>
    </source>
</evidence>
<keyword evidence="4" id="KW-1185">Reference proteome</keyword>
<reference evidence="3 4" key="1">
    <citation type="journal article" date="2014" name="Int. J. Syst. Evol. Microbiol.">
        <title>Complete genome sequence of Corynebacterium casei LMG S-19264T (=DSM 44701T), isolated from a smear-ripened cheese.</title>
        <authorList>
            <consortium name="US DOE Joint Genome Institute (JGI-PGF)"/>
            <person name="Walter F."/>
            <person name="Albersmeier A."/>
            <person name="Kalinowski J."/>
            <person name="Ruckert C."/>
        </authorList>
    </citation>
    <scope>NUCLEOTIDE SEQUENCE [LARGE SCALE GENOMIC DNA]</scope>
    <source>
        <strain evidence="3 4">CGMCC 4.7111</strain>
    </source>
</reference>
<evidence type="ECO:0000313" key="3">
    <source>
        <dbReference type="EMBL" id="GGN84908.1"/>
    </source>
</evidence>
<dbReference type="AlphaFoldDB" id="A0A917YCC0"/>
<dbReference type="RefSeq" id="WP_189190587.1">
    <property type="nucleotide sequence ID" value="NZ_BMMM01000017.1"/>
</dbReference>
<gene>
    <name evidence="3" type="ORF">GCM10011579_075400</name>
</gene>
<feature type="transmembrane region" description="Helical" evidence="2">
    <location>
        <begin position="52"/>
        <end position="74"/>
    </location>
</feature>
<feature type="region of interest" description="Disordered" evidence="1">
    <location>
        <begin position="80"/>
        <end position="106"/>
    </location>
</feature>
<proteinExistence type="predicted"/>
<keyword evidence="2" id="KW-0472">Membrane</keyword>
<organism evidence="3 4">
    <name type="scientific">Streptomyces albiflavescens</name>
    <dbReference type="NCBI Taxonomy" id="1623582"/>
    <lineage>
        <taxon>Bacteria</taxon>
        <taxon>Bacillati</taxon>
        <taxon>Actinomycetota</taxon>
        <taxon>Actinomycetes</taxon>
        <taxon>Kitasatosporales</taxon>
        <taxon>Streptomycetaceae</taxon>
        <taxon>Streptomyces</taxon>
    </lineage>
</organism>
<protein>
    <submittedName>
        <fullName evidence="3">Uncharacterized protein</fullName>
    </submittedName>
</protein>
<dbReference type="Proteomes" id="UP000600365">
    <property type="component" value="Unassembled WGS sequence"/>
</dbReference>
<dbReference type="EMBL" id="BMMM01000017">
    <property type="protein sequence ID" value="GGN84908.1"/>
    <property type="molecule type" value="Genomic_DNA"/>
</dbReference>
<name>A0A917YCC0_9ACTN</name>
<keyword evidence="2" id="KW-0812">Transmembrane</keyword>